<dbReference type="STRING" id="1192759.GCA_000277525_03533"/>
<keyword evidence="3" id="KW-1185">Reference proteome</keyword>
<dbReference type="Proteomes" id="UP000290975">
    <property type="component" value="Unassembled WGS sequence"/>
</dbReference>
<protein>
    <submittedName>
        <fullName evidence="2">Uncharacterized protein</fullName>
    </submittedName>
</protein>
<reference evidence="2 3" key="1">
    <citation type="submission" date="2014-12" db="EMBL/GenBank/DDBJ databases">
        <title>Whole genome sequencing of Sphingobium xenophagum OW59.</title>
        <authorList>
            <person name="Ohta Y."/>
            <person name="Nishi S."/>
            <person name="Hatada Y."/>
        </authorList>
    </citation>
    <scope>NUCLEOTIDE SEQUENCE [LARGE SCALE GENOMIC DNA]</scope>
    <source>
        <strain evidence="2 3">OW59</strain>
    </source>
</reference>
<sequence>MRPARQREGVGEARRQLPCLPPFASGRGLHYMGDMAIFPRPVSPKSALGDLWGYFRQPRQHKWPLLGVSMAFTWVIVWAFITDANTNTMPTRNKIIYFQSWDANRSDAAIILQQKMDLARRDAILQEKQVEMQKIADAFGIDWRADEARNTARRKEAVKQINAMLDQRLVKAEAEVQPKPSSEPEVAKP</sequence>
<evidence type="ECO:0000313" key="3">
    <source>
        <dbReference type="Proteomes" id="UP000290975"/>
    </source>
</evidence>
<keyword evidence="1" id="KW-1133">Transmembrane helix</keyword>
<accession>A0A401J5T1</accession>
<dbReference type="EMBL" id="BBQY01000022">
    <property type="protein sequence ID" value="GBH31985.1"/>
    <property type="molecule type" value="Genomic_DNA"/>
</dbReference>
<evidence type="ECO:0000313" key="2">
    <source>
        <dbReference type="EMBL" id="GBH31985.1"/>
    </source>
</evidence>
<keyword evidence="1" id="KW-0472">Membrane</keyword>
<name>A0A401J5T1_SPHXE</name>
<keyword evidence="1" id="KW-0812">Transmembrane</keyword>
<proteinExistence type="predicted"/>
<organism evidence="2 3">
    <name type="scientific">Sphingobium xenophagum</name>
    <dbReference type="NCBI Taxonomy" id="121428"/>
    <lineage>
        <taxon>Bacteria</taxon>
        <taxon>Pseudomonadati</taxon>
        <taxon>Pseudomonadota</taxon>
        <taxon>Alphaproteobacteria</taxon>
        <taxon>Sphingomonadales</taxon>
        <taxon>Sphingomonadaceae</taxon>
        <taxon>Sphingobium</taxon>
    </lineage>
</organism>
<dbReference type="AlphaFoldDB" id="A0A401J5T1"/>
<feature type="transmembrane region" description="Helical" evidence="1">
    <location>
        <begin position="63"/>
        <end position="81"/>
    </location>
</feature>
<gene>
    <name evidence="2" type="ORF">MBESOW_P3246</name>
</gene>
<comment type="caution">
    <text evidence="2">The sequence shown here is derived from an EMBL/GenBank/DDBJ whole genome shotgun (WGS) entry which is preliminary data.</text>
</comment>
<evidence type="ECO:0000256" key="1">
    <source>
        <dbReference type="SAM" id="Phobius"/>
    </source>
</evidence>